<keyword evidence="1 3" id="KW-0696">RNA-directed RNA polymerase</keyword>
<dbReference type="PANTHER" id="PTHR23079:SF55">
    <property type="entry name" value="RNA-DIRECTED RNA POLYMERASE"/>
    <property type="match status" value="1"/>
</dbReference>
<keyword evidence="4" id="KW-1185">Reference proteome</keyword>
<comment type="catalytic activity">
    <reaction evidence="1">
        <text>RNA(n) + a ribonucleoside 5'-triphosphate = RNA(n+1) + diphosphate</text>
        <dbReference type="Rhea" id="RHEA:21248"/>
        <dbReference type="Rhea" id="RHEA-COMP:14527"/>
        <dbReference type="Rhea" id="RHEA-COMP:17342"/>
        <dbReference type="ChEBI" id="CHEBI:33019"/>
        <dbReference type="ChEBI" id="CHEBI:61557"/>
        <dbReference type="ChEBI" id="CHEBI:140395"/>
        <dbReference type="EC" id="2.7.7.48"/>
    </reaction>
</comment>
<name>A0ABD1SJL5_9LAMI</name>
<dbReference type="PANTHER" id="PTHR23079">
    <property type="entry name" value="RNA-DEPENDENT RNA POLYMERASE"/>
    <property type="match status" value="1"/>
</dbReference>
<sequence length="125" mass="13716">MAQRMISSGIPLYEPYLQLCLSRLVKDDKLKLKKGRIPIGESFYLMGTADPTGVLNNDEVCVILESGQISGKVLVYRNPGLHFGDVHILDAVYVEELQEVVGNAKYGIFFSTKGGRSAAYEMATG</sequence>
<organism evidence="3 4">
    <name type="scientific">Forsythia ovata</name>
    <dbReference type="NCBI Taxonomy" id="205694"/>
    <lineage>
        <taxon>Eukaryota</taxon>
        <taxon>Viridiplantae</taxon>
        <taxon>Streptophyta</taxon>
        <taxon>Embryophyta</taxon>
        <taxon>Tracheophyta</taxon>
        <taxon>Spermatophyta</taxon>
        <taxon>Magnoliopsida</taxon>
        <taxon>eudicotyledons</taxon>
        <taxon>Gunneridae</taxon>
        <taxon>Pentapetalae</taxon>
        <taxon>asterids</taxon>
        <taxon>lamiids</taxon>
        <taxon>Lamiales</taxon>
        <taxon>Oleaceae</taxon>
        <taxon>Forsythieae</taxon>
        <taxon>Forsythia</taxon>
    </lineage>
</organism>
<accession>A0ABD1SJL5</accession>
<gene>
    <name evidence="3" type="ORF">Fot_34763</name>
</gene>
<evidence type="ECO:0000313" key="4">
    <source>
        <dbReference type="Proteomes" id="UP001604277"/>
    </source>
</evidence>
<feature type="domain" description="RDRP core" evidence="2">
    <location>
        <begin position="2"/>
        <end position="125"/>
    </location>
</feature>
<proteinExistence type="inferred from homology"/>
<comment type="function">
    <text evidence="1">Probably involved in the RNA silencing pathway and required for the generation of small interfering RNAs (siRNAs).</text>
</comment>
<reference evidence="4" key="1">
    <citation type="submission" date="2024-07" db="EMBL/GenBank/DDBJ databases">
        <title>Two chromosome-level genome assemblies of Korean endemic species Abeliophyllum distichum and Forsythia ovata (Oleaceae).</title>
        <authorList>
            <person name="Jang H."/>
        </authorList>
    </citation>
    <scope>NUCLEOTIDE SEQUENCE [LARGE SCALE GENOMIC DNA]</scope>
</reference>
<dbReference type="EC" id="2.7.7.48" evidence="1"/>
<comment type="similarity">
    <text evidence="1">Belongs to the RdRP family.</text>
</comment>
<dbReference type="Pfam" id="PF05183">
    <property type="entry name" value="RdRP"/>
    <property type="match status" value="1"/>
</dbReference>
<dbReference type="GO" id="GO:0031047">
    <property type="term" value="P:regulatory ncRNA-mediated gene silencing"/>
    <property type="evidence" value="ECO:0007669"/>
    <property type="project" value="UniProtKB-KW"/>
</dbReference>
<keyword evidence="1" id="KW-0548">Nucleotidyltransferase</keyword>
<dbReference type="AlphaFoldDB" id="A0ABD1SJL5"/>
<evidence type="ECO:0000313" key="3">
    <source>
        <dbReference type="EMBL" id="KAL2500915.1"/>
    </source>
</evidence>
<dbReference type="EMBL" id="JBFOLJ010000010">
    <property type="protein sequence ID" value="KAL2500915.1"/>
    <property type="molecule type" value="Genomic_DNA"/>
</dbReference>
<protein>
    <recommendedName>
        <fullName evidence="1">RNA-dependent RNA polymerase</fullName>
        <ecNumber evidence="1">2.7.7.48</ecNumber>
    </recommendedName>
</protein>
<evidence type="ECO:0000256" key="1">
    <source>
        <dbReference type="RuleBase" id="RU363098"/>
    </source>
</evidence>
<comment type="caution">
    <text evidence="3">The sequence shown here is derived from an EMBL/GenBank/DDBJ whole genome shotgun (WGS) entry which is preliminary data.</text>
</comment>
<keyword evidence="1" id="KW-0943">RNA-mediated gene silencing</keyword>
<keyword evidence="1" id="KW-0808">Transferase</keyword>
<dbReference type="Proteomes" id="UP001604277">
    <property type="component" value="Unassembled WGS sequence"/>
</dbReference>
<dbReference type="GO" id="GO:0003968">
    <property type="term" value="F:RNA-directed RNA polymerase activity"/>
    <property type="evidence" value="ECO:0007669"/>
    <property type="project" value="UniProtKB-KW"/>
</dbReference>
<keyword evidence="1" id="KW-0694">RNA-binding</keyword>
<dbReference type="GO" id="GO:0003723">
    <property type="term" value="F:RNA binding"/>
    <property type="evidence" value="ECO:0007669"/>
    <property type="project" value="UniProtKB-KW"/>
</dbReference>
<dbReference type="InterPro" id="IPR007855">
    <property type="entry name" value="RDRP"/>
</dbReference>
<dbReference type="InterPro" id="IPR057596">
    <property type="entry name" value="RDRP_core"/>
</dbReference>
<evidence type="ECO:0000259" key="2">
    <source>
        <dbReference type="Pfam" id="PF05183"/>
    </source>
</evidence>